<evidence type="ECO:0000256" key="8">
    <source>
        <dbReference type="PIRSR" id="PIRSR602403-1"/>
    </source>
</evidence>
<comment type="caution">
    <text evidence="10">The sequence shown here is derived from an EMBL/GenBank/DDBJ whole genome shotgun (WGS) entry which is preliminary data.</text>
</comment>
<evidence type="ECO:0000256" key="6">
    <source>
        <dbReference type="ARBA" id="ARBA00023004"/>
    </source>
</evidence>
<sequence>MTLAATIRSNPHWLPENDPNILADVPGEDGWPIVGTTVRMLSDPPAFVQRMHDRYGNVYRSKNFGGRLVTLLGAEANEFVLFDRERIFSSEQGWGTVLNLVFPRGLMLMDFDHHRADRRILSAAFKPEAMRSYCEGLNRVIATRAGEWRGGPVQLYPAVKTLTLDLAATCFLGIPFGPECDRINKAFIDMVAAAVAVVRVPLPGTAMGRGVAGRSYLSRHFRDAIPERRANDGQDIFSQICRATDEEGQPLDDGQIIDHINFLMMAAHDTTTSTIAYMAMMLARHRDWQDKLREEMLGLGLGSGPLPYERIGDLVLTEYAMKESLRLMPPVPSIPRRALKPFSFGGYDFPAGTFIGLQPGFTHRMPEYWPSPNRFDPMRFTPEKVRERHKYAWVPFGGGAHMCLGLHFAYMQAKIFFYHLLVNGQLTLVRDSRRWHTWPIPRPRDTLVVRYDPL</sequence>
<comment type="cofactor">
    <cofactor evidence="1 8">
        <name>heme</name>
        <dbReference type="ChEBI" id="CHEBI:30413"/>
    </cofactor>
</comment>
<dbReference type="SUPFAM" id="SSF48264">
    <property type="entry name" value="Cytochrome P450"/>
    <property type="match status" value="1"/>
</dbReference>
<dbReference type="PRINTS" id="PR00465">
    <property type="entry name" value="EP450IV"/>
</dbReference>
<evidence type="ECO:0000313" key="10">
    <source>
        <dbReference type="EMBL" id="PZO89290.1"/>
    </source>
</evidence>
<dbReference type="InterPro" id="IPR036396">
    <property type="entry name" value="Cyt_P450_sf"/>
</dbReference>
<protein>
    <submittedName>
        <fullName evidence="10">Cytochrome P450</fullName>
    </submittedName>
</protein>
<dbReference type="InterPro" id="IPR002403">
    <property type="entry name" value="Cyt_P450_E_grp-IV"/>
</dbReference>
<keyword evidence="3 8" id="KW-0349">Heme</keyword>
<dbReference type="InterPro" id="IPR001128">
    <property type="entry name" value="Cyt_P450"/>
</dbReference>
<evidence type="ECO:0000313" key="11">
    <source>
        <dbReference type="Proteomes" id="UP000249066"/>
    </source>
</evidence>
<reference evidence="10 11" key="1">
    <citation type="submission" date="2017-08" db="EMBL/GenBank/DDBJ databases">
        <title>Infants hospitalized years apart are colonized by the same room-sourced microbial strains.</title>
        <authorList>
            <person name="Brooks B."/>
            <person name="Olm M.R."/>
            <person name="Firek B.A."/>
            <person name="Baker R."/>
            <person name="Thomas B.C."/>
            <person name="Morowitz M.J."/>
            <person name="Banfield J.F."/>
        </authorList>
    </citation>
    <scope>NUCLEOTIDE SEQUENCE [LARGE SCALE GENOMIC DNA]</scope>
    <source>
        <strain evidence="10">S2_018_000_R2_101</strain>
    </source>
</reference>
<dbReference type="GO" id="GO:0005506">
    <property type="term" value="F:iron ion binding"/>
    <property type="evidence" value="ECO:0007669"/>
    <property type="project" value="InterPro"/>
</dbReference>
<dbReference type="GO" id="GO:0016125">
    <property type="term" value="P:sterol metabolic process"/>
    <property type="evidence" value="ECO:0007669"/>
    <property type="project" value="TreeGrafter"/>
</dbReference>
<evidence type="ECO:0000256" key="7">
    <source>
        <dbReference type="ARBA" id="ARBA00023033"/>
    </source>
</evidence>
<feature type="binding site" description="axial binding residue" evidence="8">
    <location>
        <position position="403"/>
    </location>
    <ligand>
        <name>heme</name>
        <dbReference type="ChEBI" id="CHEBI:30413"/>
    </ligand>
    <ligandPart>
        <name>Fe</name>
        <dbReference type="ChEBI" id="CHEBI:18248"/>
    </ligandPart>
</feature>
<dbReference type="PANTHER" id="PTHR24286:SF24">
    <property type="entry name" value="LANOSTEROL 14-ALPHA DEMETHYLASE"/>
    <property type="match status" value="1"/>
</dbReference>
<evidence type="ECO:0000256" key="9">
    <source>
        <dbReference type="RuleBase" id="RU000461"/>
    </source>
</evidence>
<organism evidence="10 11">
    <name type="scientific">Sphingomonas sanxanigenens</name>
    <dbReference type="NCBI Taxonomy" id="397260"/>
    <lineage>
        <taxon>Bacteria</taxon>
        <taxon>Pseudomonadati</taxon>
        <taxon>Pseudomonadota</taxon>
        <taxon>Alphaproteobacteria</taxon>
        <taxon>Sphingomonadales</taxon>
        <taxon>Sphingomonadaceae</taxon>
        <taxon>Sphingomonas</taxon>
    </lineage>
</organism>
<dbReference type="GO" id="GO:0016705">
    <property type="term" value="F:oxidoreductase activity, acting on paired donors, with incorporation or reduction of molecular oxygen"/>
    <property type="evidence" value="ECO:0007669"/>
    <property type="project" value="InterPro"/>
</dbReference>
<evidence type="ECO:0000256" key="5">
    <source>
        <dbReference type="ARBA" id="ARBA00023002"/>
    </source>
</evidence>
<dbReference type="InterPro" id="IPR017972">
    <property type="entry name" value="Cyt_P450_CS"/>
</dbReference>
<proteinExistence type="inferred from homology"/>
<comment type="similarity">
    <text evidence="2 9">Belongs to the cytochrome P450 family.</text>
</comment>
<evidence type="ECO:0000256" key="4">
    <source>
        <dbReference type="ARBA" id="ARBA00022723"/>
    </source>
</evidence>
<evidence type="ECO:0000256" key="3">
    <source>
        <dbReference type="ARBA" id="ARBA00022617"/>
    </source>
</evidence>
<dbReference type="Proteomes" id="UP000249066">
    <property type="component" value="Unassembled WGS sequence"/>
</dbReference>
<dbReference type="PANTHER" id="PTHR24286">
    <property type="entry name" value="CYTOCHROME P450 26"/>
    <property type="match status" value="1"/>
</dbReference>
<evidence type="ECO:0000256" key="2">
    <source>
        <dbReference type="ARBA" id="ARBA00010617"/>
    </source>
</evidence>
<dbReference type="AlphaFoldDB" id="A0A2W5A3X5"/>
<dbReference type="PRINTS" id="PR00385">
    <property type="entry name" value="P450"/>
</dbReference>
<dbReference type="EMBL" id="QFNN01000065">
    <property type="protein sequence ID" value="PZO89290.1"/>
    <property type="molecule type" value="Genomic_DNA"/>
</dbReference>
<keyword evidence="6 8" id="KW-0408">Iron</keyword>
<dbReference type="Pfam" id="PF00067">
    <property type="entry name" value="p450"/>
    <property type="match status" value="1"/>
</dbReference>
<gene>
    <name evidence="10" type="ORF">DI623_10735</name>
</gene>
<dbReference type="GO" id="GO:0004497">
    <property type="term" value="F:monooxygenase activity"/>
    <property type="evidence" value="ECO:0007669"/>
    <property type="project" value="UniProtKB-KW"/>
</dbReference>
<keyword evidence="7 9" id="KW-0503">Monooxygenase</keyword>
<keyword evidence="5 9" id="KW-0560">Oxidoreductase</keyword>
<dbReference type="GO" id="GO:0020037">
    <property type="term" value="F:heme binding"/>
    <property type="evidence" value="ECO:0007669"/>
    <property type="project" value="InterPro"/>
</dbReference>
<keyword evidence="4 8" id="KW-0479">Metal-binding</keyword>
<accession>A0A2W5A3X5</accession>
<dbReference type="PROSITE" id="PS00086">
    <property type="entry name" value="CYTOCHROME_P450"/>
    <property type="match status" value="1"/>
</dbReference>
<dbReference type="Gene3D" id="1.10.630.10">
    <property type="entry name" value="Cytochrome P450"/>
    <property type="match status" value="1"/>
</dbReference>
<evidence type="ECO:0000256" key="1">
    <source>
        <dbReference type="ARBA" id="ARBA00001971"/>
    </source>
</evidence>
<name>A0A2W5A3X5_9SPHN</name>